<dbReference type="KEGG" id="eiv:EIN_425390"/>
<dbReference type="EMBL" id="KB206573">
    <property type="protein sequence ID" value="ELP89807.1"/>
    <property type="molecule type" value="Genomic_DNA"/>
</dbReference>
<protein>
    <submittedName>
        <fullName evidence="1">Uncharacterized protein</fullName>
    </submittedName>
</protein>
<proteinExistence type="predicted"/>
<evidence type="ECO:0000313" key="1">
    <source>
        <dbReference type="EMBL" id="ELP89807.1"/>
    </source>
</evidence>
<dbReference type="Proteomes" id="UP000014680">
    <property type="component" value="Unassembled WGS sequence"/>
</dbReference>
<name>A0A0A1U610_ENTIV</name>
<accession>A0A0A1U610</accession>
<dbReference type="RefSeq" id="XP_004256578.1">
    <property type="nucleotide sequence ID" value="XM_004256530.1"/>
</dbReference>
<dbReference type="OrthoDB" id="27779at2759"/>
<keyword evidence="2" id="KW-1185">Reference proteome</keyword>
<dbReference type="OMA" id="DNYEKYH"/>
<organism evidence="1 2">
    <name type="scientific">Entamoeba invadens IP1</name>
    <dbReference type="NCBI Taxonomy" id="370355"/>
    <lineage>
        <taxon>Eukaryota</taxon>
        <taxon>Amoebozoa</taxon>
        <taxon>Evosea</taxon>
        <taxon>Archamoebae</taxon>
        <taxon>Mastigamoebida</taxon>
        <taxon>Entamoebidae</taxon>
        <taxon>Entamoeba</taxon>
    </lineage>
</organism>
<sequence length="503" mass="57846">MKSTSAEELPRCSLKRVLNITLRQTTINIDDTTWSLSLQFCTQQSKNKTSLMPIPLGIKKVEEVITLPYVHTHLLKDLLIVKLYKKQKKENVVIATTKVSLQRILFSGFEGTCEFIGEDKYGDLHLGSVMFQVESLPQEYSSSEDVIRFARDCVDPEIIEHIETEDKQPEKKSRTNVLRRVIHLPKKDFPKSKKCLCRVISPYEEEATEYDGFDDCQCDLSEIKNGVLVVFQEKKKKAEQIKTLLSDSDSPTKFYFYEVQNGNFTTKLLPYLSNNTNLGITVPIVLCGGDFFFGMFVRQLLEMNAKEKMVDVTPFIVPTTRNCLVAKDLGEIDVKYKNMFCTDFLTKIDNEKSKARDALLDYFNQNTQQKLKLSEITITDNEKTFNAHMLMSARVLCENKNVSVDYWKVKDKKPTTVKTKKLIDMFELVKVRKDDCFAVTFSKPEKKEDDVNEVVMCTKIVISSEDEGIKVMVDRCLVSSEASYITFKYEMPNNVFFAVQSFN</sequence>
<dbReference type="GeneID" id="14888806"/>
<dbReference type="VEuPathDB" id="AmoebaDB:EIN_425390"/>
<evidence type="ECO:0000313" key="2">
    <source>
        <dbReference type="Proteomes" id="UP000014680"/>
    </source>
</evidence>
<gene>
    <name evidence="1" type="ORF">EIN_425390</name>
</gene>
<dbReference type="AlphaFoldDB" id="A0A0A1U610"/>
<reference evidence="1 2" key="1">
    <citation type="submission" date="2012-10" db="EMBL/GenBank/DDBJ databases">
        <authorList>
            <person name="Zafar N."/>
            <person name="Inman J."/>
            <person name="Hall N."/>
            <person name="Lorenzi H."/>
            <person name="Caler E."/>
        </authorList>
    </citation>
    <scope>NUCLEOTIDE SEQUENCE [LARGE SCALE GENOMIC DNA]</scope>
    <source>
        <strain evidence="1 2">IP1</strain>
    </source>
</reference>